<name>A0A2L0F9Z1_SORCE</name>
<dbReference type="Proteomes" id="UP000238348">
    <property type="component" value="Chromosome"/>
</dbReference>
<feature type="binding site" evidence="2">
    <location>
        <position position="61"/>
    </location>
    <ligand>
        <name>ATP</name>
        <dbReference type="ChEBI" id="CHEBI:30616"/>
    </ligand>
</feature>
<feature type="binding site" evidence="2">
    <location>
        <position position="117"/>
    </location>
    <ligand>
        <name>Mg(2+)</name>
        <dbReference type="ChEBI" id="CHEBI:18420"/>
    </ligand>
</feature>
<dbReference type="EC" id="6.3.3.3" evidence="2"/>
<comment type="catalytic activity">
    <reaction evidence="2">
        <text>(7R,8S)-7,8-diammoniononanoate + CO2 + ATP = (4R,5S)-dethiobiotin + ADP + phosphate + 3 H(+)</text>
        <dbReference type="Rhea" id="RHEA:15805"/>
        <dbReference type="ChEBI" id="CHEBI:15378"/>
        <dbReference type="ChEBI" id="CHEBI:16526"/>
        <dbReference type="ChEBI" id="CHEBI:30616"/>
        <dbReference type="ChEBI" id="CHEBI:43474"/>
        <dbReference type="ChEBI" id="CHEBI:149469"/>
        <dbReference type="ChEBI" id="CHEBI:149473"/>
        <dbReference type="ChEBI" id="CHEBI:456216"/>
        <dbReference type="EC" id="6.3.3.3"/>
    </reaction>
</comment>
<keyword evidence="2" id="KW-0479">Metal-binding</keyword>
<feature type="binding site" evidence="2">
    <location>
        <begin position="117"/>
        <end position="120"/>
    </location>
    <ligand>
        <name>ATP</name>
        <dbReference type="ChEBI" id="CHEBI:30616"/>
    </ligand>
</feature>
<dbReference type="HAMAP" id="MF_00336">
    <property type="entry name" value="BioD"/>
    <property type="match status" value="1"/>
</dbReference>
<accession>A0A2L0F9Z1</accession>
<dbReference type="PANTHER" id="PTHR43210:SF5">
    <property type="entry name" value="DETHIOBIOTIN SYNTHETASE"/>
    <property type="match status" value="1"/>
</dbReference>
<organism evidence="3 4">
    <name type="scientific">Sorangium cellulosum</name>
    <name type="common">Polyangium cellulosum</name>
    <dbReference type="NCBI Taxonomy" id="56"/>
    <lineage>
        <taxon>Bacteria</taxon>
        <taxon>Pseudomonadati</taxon>
        <taxon>Myxococcota</taxon>
        <taxon>Polyangia</taxon>
        <taxon>Polyangiales</taxon>
        <taxon>Polyangiaceae</taxon>
        <taxon>Sorangium</taxon>
    </lineage>
</organism>
<evidence type="ECO:0000256" key="2">
    <source>
        <dbReference type="HAMAP-Rule" id="MF_00336"/>
    </source>
</evidence>
<dbReference type="InterPro" id="IPR004472">
    <property type="entry name" value="DTB_synth_BioD"/>
</dbReference>
<feature type="binding site" evidence="2">
    <location>
        <begin position="23"/>
        <end position="28"/>
    </location>
    <ligand>
        <name>ATP</name>
        <dbReference type="ChEBI" id="CHEBI:30616"/>
    </ligand>
</feature>
<comment type="caution">
    <text evidence="2">Lacks conserved residue(s) required for the propagation of feature annotation.</text>
</comment>
<evidence type="ECO:0000256" key="1">
    <source>
        <dbReference type="ARBA" id="ARBA00022756"/>
    </source>
</evidence>
<keyword evidence="2" id="KW-0067">ATP-binding</keyword>
<dbReference type="EMBL" id="CP012673">
    <property type="protein sequence ID" value="AUX48269.1"/>
    <property type="molecule type" value="Genomic_DNA"/>
</dbReference>
<dbReference type="UniPathway" id="UPA00078">
    <property type="reaction ID" value="UER00161"/>
</dbReference>
<comment type="subcellular location">
    <subcellularLocation>
        <location evidence="2">Cytoplasm</location>
    </subcellularLocation>
</comment>
<keyword evidence="1 2" id="KW-0093">Biotin biosynthesis</keyword>
<dbReference type="GO" id="GO:0004141">
    <property type="term" value="F:dethiobiotin synthase activity"/>
    <property type="evidence" value="ECO:0007669"/>
    <property type="project" value="UniProtKB-UniRule"/>
</dbReference>
<reference evidence="3 4" key="1">
    <citation type="submission" date="2015-09" db="EMBL/GenBank/DDBJ databases">
        <title>Sorangium comparison.</title>
        <authorList>
            <person name="Zaburannyi N."/>
            <person name="Bunk B."/>
            <person name="Overmann J."/>
            <person name="Mueller R."/>
        </authorList>
    </citation>
    <scope>NUCLEOTIDE SEQUENCE [LARGE SCALE GENOMIC DNA]</scope>
    <source>
        <strain evidence="3 4">So ce26</strain>
    </source>
</reference>
<protein>
    <recommendedName>
        <fullName evidence="2">ATP-dependent dethiobiotin synthetase BioD</fullName>
        <ecNumber evidence="2">6.3.3.3</ecNumber>
    </recommendedName>
    <alternativeName>
        <fullName evidence="2">DTB synthetase</fullName>
        <shortName evidence="2">DTBS</shortName>
    </alternativeName>
    <alternativeName>
        <fullName evidence="2">Dethiobiotin synthase</fullName>
    </alternativeName>
</protein>
<comment type="function">
    <text evidence="2">Catalyzes a mechanistically unusual reaction, the ATP-dependent insertion of CO2 between the N7 and N8 nitrogen atoms of 7,8-diaminopelargonic acid (DAPA, also called 7,8-diammoniononanoate) to form a ureido ring.</text>
</comment>
<dbReference type="Gene3D" id="3.40.50.300">
    <property type="entry name" value="P-loop containing nucleotide triphosphate hydrolases"/>
    <property type="match status" value="1"/>
</dbReference>
<sequence length="231" mass="23315">MKDRPVSRETAQRRVAVVGTGTGVGKTHTSVALVAALAARGEVVCGLKPIESGLDGTSLADADQLAQVSSVRPEPAPFRFSEPVSPHLAARRCARAISLEVATGWVNDQPGSVVVVESAGALLSPLGPGLTNLDLVRALAPAAVVLVGLDRLGILHEVACCLLALRTLAPALPSPVVVLNPPAAPDASTGTNAEELQTLGITSGAVSMPRGAPTGPASIAAAQLVLSRLGF</sequence>
<dbReference type="Pfam" id="PF13500">
    <property type="entry name" value="AAA_26"/>
    <property type="match status" value="1"/>
</dbReference>
<feature type="active site" evidence="2">
    <location>
        <position position="48"/>
    </location>
</feature>
<evidence type="ECO:0000313" key="3">
    <source>
        <dbReference type="EMBL" id="AUX48269.1"/>
    </source>
</evidence>
<dbReference type="RefSeq" id="WP_104986151.1">
    <property type="nucleotide sequence ID" value="NZ_CP012673.1"/>
</dbReference>
<keyword evidence="2" id="KW-0547">Nucleotide-binding</keyword>
<dbReference type="PANTHER" id="PTHR43210">
    <property type="entry name" value="DETHIOBIOTIN SYNTHETASE"/>
    <property type="match status" value="1"/>
</dbReference>
<proteinExistence type="inferred from homology"/>
<evidence type="ECO:0000313" key="4">
    <source>
        <dbReference type="Proteomes" id="UP000238348"/>
    </source>
</evidence>
<feature type="binding site" evidence="2">
    <location>
        <position position="27"/>
    </location>
    <ligand>
        <name>Mg(2+)</name>
        <dbReference type="ChEBI" id="CHEBI:18420"/>
    </ligand>
</feature>
<comment type="pathway">
    <text evidence="2">Cofactor biosynthesis; biotin biosynthesis; biotin from 7,8-diaminononanoate: step 1/2.</text>
</comment>
<dbReference type="GO" id="GO:0005829">
    <property type="term" value="C:cytosol"/>
    <property type="evidence" value="ECO:0007669"/>
    <property type="project" value="TreeGrafter"/>
</dbReference>
<comment type="cofactor">
    <cofactor evidence="2">
        <name>Mg(2+)</name>
        <dbReference type="ChEBI" id="CHEBI:18420"/>
    </cofactor>
</comment>
<dbReference type="AlphaFoldDB" id="A0A2L0F9Z1"/>
<dbReference type="GO" id="GO:0000287">
    <property type="term" value="F:magnesium ion binding"/>
    <property type="evidence" value="ECO:0007669"/>
    <property type="project" value="UniProtKB-UniRule"/>
</dbReference>
<keyword evidence="2" id="KW-0963">Cytoplasm</keyword>
<keyword evidence="2" id="KW-0460">Magnesium</keyword>
<dbReference type="InterPro" id="IPR027417">
    <property type="entry name" value="P-loop_NTPase"/>
</dbReference>
<dbReference type="SUPFAM" id="SSF52540">
    <property type="entry name" value="P-loop containing nucleoside triphosphate hydrolases"/>
    <property type="match status" value="1"/>
</dbReference>
<dbReference type="OrthoDB" id="9802097at2"/>
<gene>
    <name evidence="2" type="primary">bioD</name>
    <name evidence="3" type="ORF">SOCE26_098010</name>
</gene>
<dbReference type="GO" id="GO:0005524">
    <property type="term" value="F:ATP binding"/>
    <property type="evidence" value="ECO:0007669"/>
    <property type="project" value="UniProtKB-UniRule"/>
</dbReference>
<dbReference type="GO" id="GO:0009102">
    <property type="term" value="P:biotin biosynthetic process"/>
    <property type="evidence" value="ECO:0007669"/>
    <property type="project" value="UniProtKB-UniRule"/>
</dbReference>
<dbReference type="CDD" id="cd03109">
    <property type="entry name" value="DTBS"/>
    <property type="match status" value="1"/>
</dbReference>
<feature type="binding site" evidence="2">
    <location>
        <position position="61"/>
    </location>
    <ligand>
        <name>Mg(2+)</name>
        <dbReference type="ChEBI" id="CHEBI:18420"/>
    </ligand>
</feature>
<comment type="subunit">
    <text evidence="2">Homodimer.</text>
</comment>
<keyword evidence="2" id="KW-0436">Ligase</keyword>
<comment type="similarity">
    <text evidence="2">Belongs to the dethiobiotin synthetase family.</text>
</comment>
<feature type="binding site" evidence="2">
    <location>
        <position position="52"/>
    </location>
    <ligand>
        <name>substrate</name>
    </ligand>
</feature>